<dbReference type="PANTHER" id="PTHR22726:SF1">
    <property type="entry name" value="METALLOENDOPEPTIDASE OMA1, MITOCHONDRIAL"/>
    <property type="match status" value="1"/>
</dbReference>
<keyword evidence="7" id="KW-0802">TPR repeat</keyword>
<dbReference type="RefSeq" id="WP_307633452.1">
    <property type="nucleotide sequence ID" value="NZ_JAPHEH010000001.1"/>
</dbReference>
<evidence type="ECO:0000256" key="7">
    <source>
        <dbReference type="PROSITE-ProRule" id="PRU00339"/>
    </source>
</evidence>
<dbReference type="PANTHER" id="PTHR22726">
    <property type="entry name" value="METALLOENDOPEPTIDASE OMA1"/>
    <property type="match status" value="1"/>
</dbReference>
<keyword evidence="6 10" id="KW-0482">Metalloprotease</keyword>
<keyword evidence="4 10" id="KW-0378">Hydrolase</keyword>
<evidence type="ECO:0000313" key="10">
    <source>
        <dbReference type="EMBL" id="MDG4476485.1"/>
    </source>
</evidence>
<gene>
    <name evidence="10" type="ORF">OLX77_10000</name>
</gene>
<evidence type="ECO:0000259" key="9">
    <source>
        <dbReference type="Pfam" id="PF01435"/>
    </source>
</evidence>
<sequence length="476" mass="53835">MNHKTTVRRFIACILCAVFILGNGTAPRFSPAPAQAFTIGEEREVGEKLLSIIRKEFTLLDDPDLTEYVTTLGRETLQLAGPQFFDYHFFIIDNKEFNAFAAPSGLIFFHSGLIDLCDTEGELVSVLSHEIGHAASRHIADRISKSGKVNATTTALMLAGLLLGQGGALSQAVVTGSMAGGLTANLNFSRQDEEEADRLSYKWMQEEKRDPADMVNMLKKMRRVSRYHRKQVPTYLLTHPEPENRIGYIEDLILQDPPKKIQAQDEFAYQRFKYRVQALTRDTQSILPILKNKAEEPTTLQNDPMVFFGLSQAYLANRDYPKAEEALQKVIRRFPDKQILKTDLGRIKLEAGETKGALEIFQEIYKLDPNGVYNAYYLAKALQQDGEAAKAVLIYENLSERLPTYAKLYQEIGRIRAALGNKALGHYNLGLYHYYEGSSLTARYHIEEALKGLTEKDPLFAKVKDLKNKIIRIDKM</sequence>
<keyword evidence="8" id="KW-0732">Signal</keyword>
<dbReference type="EMBL" id="JAPHEH010000001">
    <property type="protein sequence ID" value="MDG4476485.1"/>
    <property type="molecule type" value="Genomic_DNA"/>
</dbReference>
<keyword evidence="5" id="KW-0862">Zinc</keyword>
<evidence type="ECO:0000256" key="8">
    <source>
        <dbReference type="SAM" id="SignalP"/>
    </source>
</evidence>
<keyword evidence="3" id="KW-0479">Metal-binding</keyword>
<protein>
    <submittedName>
        <fullName evidence="10">M48 family metalloprotease</fullName>
        <ecNumber evidence="10">3.4.24.-</ecNumber>
    </submittedName>
</protein>
<feature type="repeat" description="TPR" evidence="7">
    <location>
        <begin position="338"/>
        <end position="371"/>
    </location>
</feature>
<dbReference type="InterPro" id="IPR001915">
    <property type="entry name" value="Peptidase_M48"/>
</dbReference>
<dbReference type="GO" id="GO:0046872">
    <property type="term" value="F:metal ion binding"/>
    <property type="evidence" value="ECO:0007669"/>
    <property type="project" value="UniProtKB-KW"/>
</dbReference>
<evidence type="ECO:0000256" key="3">
    <source>
        <dbReference type="ARBA" id="ARBA00022723"/>
    </source>
</evidence>
<dbReference type="Proteomes" id="UP001154240">
    <property type="component" value="Unassembled WGS sequence"/>
</dbReference>
<evidence type="ECO:0000256" key="5">
    <source>
        <dbReference type="ARBA" id="ARBA00022833"/>
    </source>
</evidence>
<comment type="caution">
    <text evidence="10">The sequence shown here is derived from an EMBL/GenBank/DDBJ whole genome shotgun (WGS) entry which is preliminary data.</text>
</comment>
<name>A0A9X4MIH2_9BACT</name>
<evidence type="ECO:0000256" key="2">
    <source>
        <dbReference type="ARBA" id="ARBA00022670"/>
    </source>
</evidence>
<keyword evidence="11" id="KW-1185">Reference proteome</keyword>
<dbReference type="EC" id="3.4.24.-" evidence="10"/>
<accession>A0A9X4MIH2</accession>
<evidence type="ECO:0000313" key="11">
    <source>
        <dbReference type="Proteomes" id="UP001154240"/>
    </source>
</evidence>
<feature type="chain" id="PRO_5040896767" evidence="8">
    <location>
        <begin position="29"/>
        <end position="476"/>
    </location>
</feature>
<evidence type="ECO:0000256" key="6">
    <source>
        <dbReference type="ARBA" id="ARBA00023049"/>
    </source>
</evidence>
<organism evidence="10 11">
    <name type="scientific">Thiovibrio frasassiensis</name>
    <dbReference type="NCBI Taxonomy" id="2984131"/>
    <lineage>
        <taxon>Bacteria</taxon>
        <taxon>Pseudomonadati</taxon>
        <taxon>Thermodesulfobacteriota</taxon>
        <taxon>Desulfobulbia</taxon>
        <taxon>Desulfobulbales</taxon>
        <taxon>Thiovibrionaceae</taxon>
        <taxon>Thiovibrio</taxon>
    </lineage>
</organism>
<dbReference type="AlphaFoldDB" id="A0A9X4MIH2"/>
<dbReference type="GO" id="GO:0004222">
    <property type="term" value="F:metalloendopeptidase activity"/>
    <property type="evidence" value="ECO:0007669"/>
    <property type="project" value="InterPro"/>
</dbReference>
<dbReference type="GO" id="GO:0016020">
    <property type="term" value="C:membrane"/>
    <property type="evidence" value="ECO:0007669"/>
    <property type="project" value="TreeGrafter"/>
</dbReference>
<dbReference type="CDD" id="cd07333">
    <property type="entry name" value="M48C_bepA_like"/>
    <property type="match status" value="1"/>
</dbReference>
<keyword evidence="2" id="KW-0645">Protease</keyword>
<reference evidence="10" key="2">
    <citation type="submission" date="2022-10" db="EMBL/GenBank/DDBJ databases">
        <authorList>
            <person name="Aronson H.S."/>
        </authorList>
    </citation>
    <scope>NUCLEOTIDE SEQUENCE</scope>
    <source>
        <strain evidence="10">RS19-109</strain>
    </source>
</reference>
<proteinExistence type="predicted"/>
<dbReference type="InterPro" id="IPR051156">
    <property type="entry name" value="Mito/Outer_Membr_Metalloprot"/>
</dbReference>
<dbReference type="InterPro" id="IPR011990">
    <property type="entry name" value="TPR-like_helical_dom_sf"/>
</dbReference>
<feature type="signal peptide" evidence="8">
    <location>
        <begin position="1"/>
        <end position="28"/>
    </location>
</feature>
<dbReference type="Pfam" id="PF13432">
    <property type="entry name" value="TPR_16"/>
    <property type="match status" value="1"/>
</dbReference>
<dbReference type="Gene3D" id="1.25.40.10">
    <property type="entry name" value="Tetratricopeptide repeat domain"/>
    <property type="match status" value="1"/>
</dbReference>
<dbReference type="GO" id="GO:0051603">
    <property type="term" value="P:proteolysis involved in protein catabolic process"/>
    <property type="evidence" value="ECO:0007669"/>
    <property type="project" value="TreeGrafter"/>
</dbReference>
<comment type="cofactor">
    <cofactor evidence="1">
        <name>Zn(2+)</name>
        <dbReference type="ChEBI" id="CHEBI:29105"/>
    </cofactor>
</comment>
<feature type="repeat" description="TPR" evidence="7">
    <location>
        <begin position="304"/>
        <end position="337"/>
    </location>
</feature>
<dbReference type="Pfam" id="PF01435">
    <property type="entry name" value="Peptidase_M48"/>
    <property type="match status" value="1"/>
</dbReference>
<evidence type="ECO:0000256" key="4">
    <source>
        <dbReference type="ARBA" id="ARBA00022801"/>
    </source>
</evidence>
<evidence type="ECO:0000256" key="1">
    <source>
        <dbReference type="ARBA" id="ARBA00001947"/>
    </source>
</evidence>
<dbReference type="SUPFAM" id="SSF48452">
    <property type="entry name" value="TPR-like"/>
    <property type="match status" value="1"/>
</dbReference>
<dbReference type="Gene3D" id="3.30.2010.10">
    <property type="entry name" value="Metalloproteases ('zincins'), catalytic domain"/>
    <property type="match status" value="1"/>
</dbReference>
<dbReference type="InterPro" id="IPR019734">
    <property type="entry name" value="TPR_rpt"/>
</dbReference>
<feature type="domain" description="Peptidase M48" evidence="9">
    <location>
        <begin position="67"/>
        <end position="250"/>
    </location>
</feature>
<dbReference type="PROSITE" id="PS50005">
    <property type="entry name" value="TPR"/>
    <property type="match status" value="2"/>
</dbReference>
<reference evidence="10" key="1">
    <citation type="journal article" date="2022" name="bioRxiv">
        <title>Thiovibrio frasassiensisgen. nov., sp. nov., an autotrophic, elemental sulfur disproportionating bacterium isolated from sulfidic karst sediment, and proposal of Thiovibrionaceae fam. nov.</title>
        <authorList>
            <person name="Aronson H."/>
            <person name="Thomas C."/>
            <person name="Bhattacharyya M."/>
            <person name="Eckstein S."/>
            <person name="Jensen S."/>
            <person name="Barco R."/>
            <person name="Macalady J."/>
            <person name="Amend J."/>
        </authorList>
    </citation>
    <scope>NUCLEOTIDE SEQUENCE</scope>
    <source>
        <strain evidence="10">RS19-109</strain>
    </source>
</reference>